<protein>
    <submittedName>
        <fullName evidence="1">Uncharacterized protein</fullName>
    </submittedName>
</protein>
<dbReference type="HOGENOM" id="CLU_2369513_0_0_6"/>
<gene>
    <name evidence="1" type="ordered locus">Maqu_4057</name>
</gene>
<organism evidence="1 2">
    <name type="scientific">Marinobacter nauticus (strain ATCC 700491 / DSM 11845 / VT8)</name>
    <name type="common">Marinobacter aquaeolei</name>
    <dbReference type="NCBI Taxonomy" id="351348"/>
    <lineage>
        <taxon>Bacteria</taxon>
        <taxon>Pseudomonadati</taxon>
        <taxon>Pseudomonadota</taxon>
        <taxon>Gammaproteobacteria</taxon>
        <taxon>Pseudomonadales</taxon>
        <taxon>Marinobacteraceae</taxon>
        <taxon>Marinobacter</taxon>
    </lineage>
</organism>
<dbReference type="AlphaFoldDB" id="A1U8L1"/>
<accession>A1U8L1</accession>
<sequence>MRGVINDHQPLNVDFRGSDLIHDRKWVQGLIEMVQNQDWVYSREHDVFTTTTLTEAEAGDRFEQRVKSSVCDRPRTRVFRDMEDFHSYSYWRAAS</sequence>
<evidence type="ECO:0000313" key="1">
    <source>
        <dbReference type="EMBL" id="ABM21330.1"/>
    </source>
</evidence>
<keyword evidence="1" id="KW-0614">Plasmid</keyword>
<reference evidence="2" key="1">
    <citation type="journal article" date="2011" name="Appl. Environ. Microbiol.">
        <title>Genomic potential of Marinobacter aquaeolei, a biogeochemical 'opportunitroph'.</title>
        <authorList>
            <person name="Singer E."/>
            <person name="Webb E.A."/>
            <person name="Nelson W.C."/>
            <person name="Heidelberg J.F."/>
            <person name="Ivanova N."/>
            <person name="Pati A."/>
            <person name="Edwards K.J."/>
        </authorList>
    </citation>
    <scope>NUCLEOTIDE SEQUENCE [LARGE SCALE GENOMIC DNA]</scope>
    <source>
        <strain evidence="2">ATCC 700491 / DSM 11845 / VT8</strain>
    </source>
</reference>
<name>A1U8L1_MARN8</name>
<dbReference type="Proteomes" id="UP000000998">
    <property type="component" value="Plasmid pMAQU02"/>
</dbReference>
<geneLocation type="plasmid" evidence="1 2">
    <name>pMAQU02</name>
</geneLocation>
<proteinExistence type="predicted"/>
<dbReference type="KEGG" id="maq:Maqu_4057"/>
<dbReference type="EMBL" id="CP000516">
    <property type="protein sequence ID" value="ABM21330.1"/>
    <property type="molecule type" value="Genomic_DNA"/>
</dbReference>
<evidence type="ECO:0000313" key="2">
    <source>
        <dbReference type="Proteomes" id="UP000000998"/>
    </source>
</evidence>